<dbReference type="InterPro" id="IPR008327">
    <property type="entry name" value="Sig_transdc_resp-reg_antiterm"/>
</dbReference>
<dbReference type="SMART" id="SM00448">
    <property type="entry name" value="REC"/>
    <property type="match status" value="1"/>
</dbReference>
<organism evidence="3">
    <name type="scientific">hydrothermal vent metagenome</name>
    <dbReference type="NCBI Taxonomy" id="652676"/>
    <lineage>
        <taxon>unclassified sequences</taxon>
        <taxon>metagenomes</taxon>
        <taxon>ecological metagenomes</taxon>
    </lineage>
</organism>
<feature type="domain" description="ANTAR" evidence="2">
    <location>
        <begin position="122"/>
        <end position="183"/>
    </location>
</feature>
<evidence type="ECO:0000259" key="2">
    <source>
        <dbReference type="PROSITE" id="PS50921"/>
    </source>
</evidence>
<gene>
    <name evidence="3" type="ORF">MGWOODY_Hyp1605</name>
</gene>
<evidence type="ECO:0000313" key="3">
    <source>
        <dbReference type="EMBL" id="CUS55799.1"/>
    </source>
</evidence>
<feature type="domain" description="Response regulatory" evidence="1">
    <location>
        <begin position="2"/>
        <end position="116"/>
    </location>
</feature>
<dbReference type="PANTHER" id="PTHR43228:SF22">
    <property type="entry name" value="HISTIDINE KINASE_RESPONSE REGULATOR HYBRID PROTEIN"/>
    <property type="match status" value="1"/>
</dbReference>
<dbReference type="GO" id="GO:0000160">
    <property type="term" value="P:phosphorelay signal transduction system"/>
    <property type="evidence" value="ECO:0007669"/>
    <property type="project" value="InterPro"/>
</dbReference>
<evidence type="ECO:0000259" key="1">
    <source>
        <dbReference type="PROSITE" id="PS50110"/>
    </source>
</evidence>
<protein>
    <submittedName>
        <fullName evidence="3">Response regulator NasT</fullName>
    </submittedName>
</protein>
<dbReference type="SMART" id="SM01012">
    <property type="entry name" value="ANTAR"/>
    <property type="match status" value="1"/>
</dbReference>
<dbReference type="GO" id="GO:0003723">
    <property type="term" value="F:RNA binding"/>
    <property type="evidence" value="ECO:0007669"/>
    <property type="project" value="InterPro"/>
</dbReference>
<proteinExistence type="predicted"/>
<name>A0A160U0J5_9ZZZZ</name>
<dbReference type="SUPFAM" id="SSF52172">
    <property type="entry name" value="CheY-like"/>
    <property type="match status" value="1"/>
</dbReference>
<dbReference type="EMBL" id="CZQD01000011">
    <property type="protein sequence ID" value="CUS55799.1"/>
    <property type="molecule type" value="Genomic_DNA"/>
</dbReference>
<dbReference type="Gene3D" id="3.40.50.2300">
    <property type="match status" value="1"/>
</dbReference>
<dbReference type="InterPro" id="IPR001789">
    <property type="entry name" value="Sig_transdc_resp-reg_receiver"/>
</dbReference>
<dbReference type="PIRSF" id="PIRSF036382">
    <property type="entry name" value="RR_antiterm"/>
    <property type="match status" value="1"/>
</dbReference>
<dbReference type="InterPro" id="IPR052048">
    <property type="entry name" value="ST_Response_Regulator"/>
</dbReference>
<dbReference type="PROSITE" id="PS50921">
    <property type="entry name" value="ANTAR"/>
    <property type="match status" value="1"/>
</dbReference>
<dbReference type="InterPro" id="IPR011006">
    <property type="entry name" value="CheY-like_superfamily"/>
</dbReference>
<accession>A0A160U0J5</accession>
<dbReference type="AlphaFoldDB" id="A0A160U0J5"/>
<dbReference type="PANTHER" id="PTHR43228">
    <property type="entry name" value="TWO-COMPONENT RESPONSE REGULATOR"/>
    <property type="match status" value="1"/>
</dbReference>
<dbReference type="InterPro" id="IPR036388">
    <property type="entry name" value="WH-like_DNA-bd_sf"/>
</dbReference>
<reference evidence="3" key="1">
    <citation type="submission" date="2015-10" db="EMBL/GenBank/DDBJ databases">
        <authorList>
            <person name="Gilbert D.G."/>
        </authorList>
    </citation>
    <scope>NUCLEOTIDE SEQUENCE</scope>
</reference>
<dbReference type="Pfam" id="PF00072">
    <property type="entry name" value="Response_reg"/>
    <property type="match status" value="1"/>
</dbReference>
<sequence>MSVLLIDEDPERARQVEEGLIANAVVHTATQTHGRVLLDLIARISPDVIIMDCNSPDRDTIESLRLVAQSNPKPIVMFVEEEGGGGMQEAIEAGVSAYVIDGLTPKRVQPLIDTAIARFRHMDGLRNELKKTKDDLAARKVIERAKGMLMQHHGMTEDQAFSSIRTMSQQQGKPIKEVAENILTIVGMLAGKHAPDNI</sequence>
<dbReference type="Pfam" id="PF03861">
    <property type="entry name" value="ANTAR"/>
    <property type="match status" value="1"/>
</dbReference>
<dbReference type="PROSITE" id="PS50110">
    <property type="entry name" value="RESPONSE_REGULATORY"/>
    <property type="match status" value="1"/>
</dbReference>
<dbReference type="InterPro" id="IPR005561">
    <property type="entry name" value="ANTAR"/>
</dbReference>
<dbReference type="Gene3D" id="1.10.10.10">
    <property type="entry name" value="Winged helix-like DNA-binding domain superfamily/Winged helix DNA-binding domain"/>
    <property type="match status" value="1"/>
</dbReference>